<dbReference type="GO" id="GO:0019150">
    <property type="term" value="F:D-ribulokinase activity"/>
    <property type="evidence" value="ECO:0007669"/>
    <property type="project" value="TreeGrafter"/>
</dbReference>
<dbReference type="AlphaFoldDB" id="A0A8C7A319"/>
<evidence type="ECO:0000259" key="3">
    <source>
        <dbReference type="Pfam" id="PF02782"/>
    </source>
</evidence>
<dbReference type="Proteomes" id="UP000694420">
    <property type="component" value="Unplaced"/>
</dbReference>
<dbReference type="Gene3D" id="1.20.58.2240">
    <property type="match status" value="1"/>
</dbReference>
<accession>A0A8C7A319</accession>
<evidence type="ECO:0000313" key="4">
    <source>
        <dbReference type="Ensembl" id="ENSNPEP00000021104.1"/>
    </source>
</evidence>
<keyword evidence="5" id="KW-1185">Reference proteome</keyword>
<evidence type="ECO:0000256" key="2">
    <source>
        <dbReference type="ARBA" id="ARBA00022777"/>
    </source>
</evidence>
<organism evidence="4 5">
    <name type="scientific">Nothoprocta perdicaria</name>
    <name type="common">Chilean tinamou</name>
    <name type="synonym">Crypturus perdicarius</name>
    <dbReference type="NCBI Taxonomy" id="30464"/>
    <lineage>
        <taxon>Eukaryota</taxon>
        <taxon>Metazoa</taxon>
        <taxon>Chordata</taxon>
        <taxon>Craniata</taxon>
        <taxon>Vertebrata</taxon>
        <taxon>Euteleostomi</taxon>
        <taxon>Archelosauria</taxon>
        <taxon>Archosauria</taxon>
        <taxon>Dinosauria</taxon>
        <taxon>Saurischia</taxon>
        <taxon>Theropoda</taxon>
        <taxon>Coelurosauria</taxon>
        <taxon>Aves</taxon>
        <taxon>Palaeognathae</taxon>
        <taxon>Tinamiformes</taxon>
        <taxon>Tinamidae</taxon>
        <taxon>Nothoprocta</taxon>
    </lineage>
</organism>
<reference evidence="4" key="2">
    <citation type="submission" date="2025-09" db="UniProtKB">
        <authorList>
            <consortium name="Ensembl"/>
        </authorList>
    </citation>
    <scope>IDENTIFICATION</scope>
</reference>
<dbReference type="GO" id="GO:0019321">
    <property type="term" value="P:pentose metabolic process"/>
    <property type="evidence" value="ECO:0007669"/>
    <property type="project" value="TreeGrafter"/>
</dbReference>
<sequence>CILREDSSADGNHVLSPGESVGNGLTPEAARDLGLPAGTAVAASLIDAHAGGLGVIGADVKGHNLPCENQPITSRVAMICGTSSCHMGISETPIFVPGVWGPYFSAMVPGFWLNEGGQSATGKLVSVWRCKGTQGRQACPNCNSTRALL</sequence>
<dbReference type="SUPFAM" id="SSF53067">
    <property type="entry name" value="Actin-like ATPase domain"/>
    <property type="match status" value="1"/>
</dbReference>
<keyword evidence="1" id="KW-0808">Transferase</keyword>
<reference evidence="4" key="1">
    <citation type="submission" date="2025-08" db="UniProtKB">
        <authorList>
            <consortium name="Ensembl"/>
        </authorList>
    </citation>
    <scope>IDENTIFICATION</scope>
</reference>
<evidence type="ECO:0000256" key="1">
    <source>
        <dbReference type="ARBA" id="ARBA00022679"/>
    </source>
</evidence>
<evidence type="ECO:0000313" key="5">
    <source>
        <dbReference type="Proteomes" id="UP000694420"/>
    </source>
</evidence>
<dbReference type="Pfam" id="PF02782">
    <property type="entry name" value="FGGY_C"/>
    <property type="match status" value="1"/>
</dbReference>
<dbReference type="InterPro" id="IPR043129">
    <property type="entry name" value="ATPase_NBD"/>
</dbReference>
<proteinExistence type="predicted"/>
<dbReference type="Ensembl" id="ENSNPET00000021648.1">
    <property type="protein sequence ID" value="ENSNPEP00000021104.1"/>
    <property type="gene ID" value="ENSNPEG00000015660.1"/>
</dbReference>
<protein>
    <recommendedName>
        <fullName evidence="3">Carbohydrate kinase FGGY C-terminal domain-containing protein</fullName>
    </recommendedName>
</protein>
<dbReference type="PANTHER" id="PTHR43435">
    <property type="entry name" value="RIBULOKINASE"/>
    <property type="match status" value="1"/>
</dbReference>
<dbReference type="PANTHER" id="PTHR43435:SF4">
    <property type="entry name" value="FGGY CARBOHYDRATE KINASE DOMAIN-CONTAINING PROTEIN"/>
    <property type="match status" value="1"/>
</dbReference>
<dbReference type="Gene3D" id="3.30.420.40">
    <property type="match status" value="1"/>
</dbReference>
<feature type="domain" description="Carbohydrate kinase FGGY C-terminal" evidence="3">
    <location>
        <begin position="77"/>
        <end position="132"/>
    </location>
</feature>
<keyword evidence="2" id="KW-0418">Kinase</keyword>
<name>A0A8C7A319_NOTPE</name>
<dbReference type="GO" id="GO:0005737">
    <property type="term" value="C:cytoplasm"/>
    <property type="evidence" value="ECO:0007669"/>
    <property type="project" value="TreeGrafter"/>
</dbReference>
<dbReference type="InterPro" id="IPR018485">
    <property type="entry name" value="FGGY_C"/>
</dbReference>